<dbReference type="PATRIC" id="fig|718255.3.peg.3552"/>
<gene>
    <name evidence="1" type="ORF">RO1_23940</name>
</gene>
<sequence length="189" mass="22071">MNRTEARQLDCEIRECLENFSIEQGLNPKFGELIMDNYLEIIPDDSKREMIFLGKESSSYKMGNIRLDLRSVLIALADFVASLNKPETFFQYVQLVIISIFCVGAITKKELDFNCAVIVSVLHRRNAYEIGFTVEQVKAEINKMKDDDQLEEFVMERLEKNIGNLLKWNVICMEEEKIYLNERVWGKIQ</sequence>
<reference evidence="1 2" key="2">
    <citation type="submission" date="2010-03" db="EMBL/GenBank/DDBJ databases">
        <authorList>
            <person name="Pajon A."/>
        </authorList>
    </citation>
    <scope>NUCLEOTIDE SEQUENCE [LARGE SCALE GENOMIC DNA]</scope>
    <source>
        <strain evidence="1 2">XB6B4</strain>
    </source>
</reference>
<accession>D4KZU1</accession>
<reference evidence="1 2" key="1">
    <citation type="submission" date="2010-03" db="EMBL/GenBank/DDBJ databases">
        <title>The genome sequence of Roseburia intestinalis XB6B4.</title>
        <authorList>
            <consortium name="metaHIT consortium -- http://www.metahit.eu/"/>
            <person name="Pajon A."/>
            <person name="Turner K."/>
            <person name="Parkhill J."/>
            <person name="Bernalier A."/>
        </authorList>
    </citation>
    <scope>NUCLEOTIDE SEQUENCE [LARGE SCALE GENOMIC DNA]</scope>
    <source>
        <strain evidence="1 2">XB6B4</strain>
    </source>
</reference>
<organism evidence="1 2">
    <name type="scientific">Roseburia intestinalis XB6B4</name>
    <dbReference type="NCBI Taxonomy" id="718255"/>
    <lineage>
        <taxon>Bacteria</taxon>
        <taxon>Bacillati</taxon>
        <taxon>Bacillota</taxon>
        <taxon>Clostridia</taxon>
        <taxon>Lachnospirales</taxon>
        <taxon>Lachnospiraceae</taxon>
        <taxon>Roseburia</taxon>
    </lineage>
</organism>
<protein>
    <submittedName>
        <fullName evidence="1">Uncharacterized protein</fullName>
    </submittedName>
</protein>
<dbReference type="Proteomes" id="UP000008953">
    <property type="component" value="Chromosome"/>
</dbReference>
<dbReference type="HOGENOM" id="CLU_1433523_0_0_9"/>
<evidence type="ECO:0000313" key="2">
    <source>
        <dbReference type="Proteomes" id="UP000008953"/>
    </source>
</evidence>
<name>D4KZU1_9FIRM</name>
<dbReference type="AlphaFoldDB" id="D4KZU1"/>
<proteinExistence type="predicted"/>
<dbReference type="EMBL" id="FP929050">
    <property type="protein sequence ID" value="CBL12881.1"/>
    <property type="molecule type" value="Genomic_DNA"/>
</dbReference>
<dbReference type="RefSeq" id="WP_015521355.1">
    <property type="nucleotide sequence ID" value="NC_021012.1"/>
</dbReference>
<dbReference type="KEGG" id="rix:RO1_23940"/>
<evidence type="ECO:0000313" key="1">
    <source>
        <dbReference type="EMBL" id="CBL12881.1"/>
    </source>
</evidence>